<evidence type="ECO:0000313" key="2">
    <source>
        <dbReference type="EMBL" id="SKB62421.1"/>
    </source>
</evidence>
<dbReference type="EMBL" id="FUYM01000004">
    <property type="protein sequence ID" value="SKB62421.1"/>
    <property type="molecule type" value="Genomic_DNA"/>
</dbReference>
<organism evidence="2 3">
    <name type="scientific">Rhizorhabdus histidinilytica</name>
    <dbReference type="NCBI Taxonomy" id="439228"/>
    <lineage>
        <taxon>Bacteria</taxon>
        <taxon>Pseudomonadati</taxon>
        <taxon>Pseudomonadota</taxon>
        <taxon>Alphaproteobacteria</taxon>
        <taxon>Sphingomonadales</taxon>
        <taxon>Sphingomonadaceae</taxon>
        <taxon>Rhizorhabdus</taxon>
    </lineage>
</organism>
<evidence type="ECO:0000313" key="3">
    <source>
        <dbReference type="Proteomes" id="UP000189818"/>
    </source>
</evidence>
<gene>
    <name evidence="2" type="ORF">SAMN06295920_104278</name>
</gene>
<reference evidence="3" key="1">
    <citation type="submission" date="2017-02" db="EMBL/GenBank/DDBJ databases">
        <authorList>
            <person name="Varghese N."/>
            <person name="Submissions S."/>
        </authorList>
    </citation>
    <scope>NUCLEOTIDE SEQUENCE [LARGE SCALE GENOMIC DNA]</scope>
    <source>
        <strain evidence="3">UM2</strain>
    </source>
</reference>
<keyword evidence="1" id="KW-0812">Transmembrane</keyword>
<dbReference type="AlphaFoldDB" id="A0A1T5CSW6"/>
<evidence type="ECO:0000256" key="1">
    <source>
        <dbReference type="SAM" id="Phobius"/>
    </source>
</evidence>
<proteinExistence type="predicted"/>
<protein>
    <submittedName>
        <fullName evidence="2">Uncharacterized protein</fullName>
    </submittedName>
</protein>
<name>A0A1T5CSW6_9SPHN</name>
<sequence length="33" mass="4096">MADWFRRNLGWIRGVLGLLAWFAMLYFMFWDVL</sequence>
<accession>A0A1T5CSW6</accession>
<feature type="transmembrane region" description="Helical" evidence="1">
    <location>
        <begin position="12"/>
        <end position="30"/>
    </location>
</feature>
<keyword evidence="3" id="KW-1185">Reference proteome</keyword>
<keyword evidence="1" id="KW-1133">Transmembrane helix</keyword>
<dbReference type="Proteomes" id="UP000189818">
    <property type="component" value="Unassembled WGS sequence"/>
</dbReference>
<keyword evidence="1" id="KW-0472">Membrane</keyword>